<dbReference type="InterPro" id="IPR000551">
    <property type="entry name" value="MerR-type_HTH_dom"/>
</dbReference>
<dbReference type="PROSITE" id="PS50937">
    <property type="entry name" value="HTH_MERR_2"/>
    <property type="match status" value="1"/>
</dbReference>
<evidence type="ECO:0000259" key="2">
    <source>
        <dbReference type="PROSITE" id="PS50937"/>
    </source>
</evidence>
<gene>
    <name evidence="3" type="ORF">NEJAP_2106</name>
</gene>
<dbReference type="Pfam" id="PF13411">
    <property type="entry name" value="MerR_1"/>
    <property type="match status" value="1"/>
</dbReference>
<dbReference type="AlphaFoldDB" id="A0A7R6PCN7"/>
<dbReference type="PANTHER" id="PTHR30204">
    <property type="entry name" value="REDOX-CYCLING DRUG-SENSING TRANSCRIPTIONAL ACTIVATOR SOXR"/>
    <property type="match status" value="1"/>
</dbReference>
<dbReference type="SMART" id="SM00422">
    <property type="entry name" value="HTH_MERR"/>
    <property type="match status" value="1"/>
</dbReference>
<dbReference type="KEGG" id="njp:NEJAP_2106"/>
<evidence type="ECO:0000256" key="1">
    <source>
        <dbReference type="ARBA" id="ARBA00023125"/>
    </source>
</evidence>
<protein>
    <submittedName>
        <fullName evidence="3">MerR family transcriptional regulator</fullName>
    </submittedName>
</protein>
<dbReference type="Proteomes" id="UP000595332">
    <property type="component" value="Chromosome"/>
</dbReference>
<dbReference type="RefSeq" id="WP_201347270.1">
    <property type="nucleotide sequence ID" value="NZ_AP014546.1"/>
</dbReference>
<dbReference type="InterPro" id="IPR009061">
    <property type="entry name" value="DNA-bd_dom_put_sf"/>
</dbReference>
<dbReference type="EMBL" id="AP014546">
    <property type="protein sequence ID" value="BBB30054.1"/>
    <property type="molecule type" value="Genomic_DNA"/>
</dbReference>
<dbReference type="GO" id="GO:0003677">
    <property type="term" value="F:DNA binding"/>
    <property type="evidence" value="ECO:0007669"/>
    <property type="project" value="UniProtKB-KW"/>
</dbReference>
<keyword evidence="1" id="KW-0238">DNA-binding</keyword>
<dbReference type="PANTHER" id="PTHR30204:SF98">
    <property type="entry name" value="HTH-TYPE TRANSCRIPTIONAL REGULATOR ADHR"/>
    <property type="match status" value="1"/>
</dbReference>
<organism evidence="3 4">
    <name type="scientific">Neptunomonas japonica JAMM 1380</name>
    <dbReference type="NCBI Taxonomy" id="1441457"/>
    <lineage>
        <taxon>Bacteria</taxon>
        <taxon>Pseudomonadati</taxon>
        <taxon>Pseudomonadota</taxon>
        <taxon>Gammaproteobacteria</taxon>
        <taxon>Oceanospirillales</taxon>
        <taxon>Oceanospirillaceae</taxon>
        <taxon>Neptunomonas</taxon>
    </lineage>
</organism>
<dbReference type="SUPFAM" id="SSF46955">
    <property type="entry name" value="Putative DNA-binding domain"/>
    <property type="match status" value="1"/>
</dbReference>
<feature type="domain" description="HTH merR-type" evidence="2">
    <location>
        <begin position="1"/>
        <end position="69"/>
    </location>
</feature>
<dbReference type="InterPro" id="IPR047057">
    <property type="entry name" value="MerR_fam"/>
</dbReference>
<proteinExistence type="predicted"/>
<evidence type="ECO:0000313" key="4">
    <source>
        <dbReference type="Proteomes" id="UP000595332"/>
    </source>
</evidence>
<dbReference type="GO" id="GO:0003700">
    <property type="term" value="F:DNA-binding transcription factor activity"/>
    <property type="evidence" value="ECO:0007669"/>
    <property type="project" value="InterPro"/>
</dbReference>
<reference evidence="3 4" key="1">
    <citation type="journal article" date="2008" name="Int. J. Syst. Evol. Microbiol.">
        <title>Neptunomonas japonica sp. nov., an Osedax japonicus symbiont-like bacterium isolated from sediment adjacent to sperm whale carcasses off Kagoshima, Japan.</title>
        <authorList>
            <person name="Miyazaki M."/>
            <person name="Nogi Y."/>
            <person name="Fujiwara Y."/>
            <person name="Kawato M."/>
            <person name="Kubokawa K."/>
            <person name="Horikoshi K."/>
        </authorList>
    </citation>
    <scope>NUCLEOTIDE SEQUENCE [LARGE SCALE GENOMIC DNA]</scope>
    <source>
        <strain evidence="3 4">JAMM 1380</strain>
    </source>
</reference>
<dbReference type="Gene3D" id="1.10.1660.10">
    <property type="match status" value="1"/>
</dbReference>
<keyword evidence="4" id="KW-1185">Reference proteome</keyword>
<sequence length="118" mass="13912">MNMKDFSARTTLSAHTLRYYEKIGLLRDIHRSSNGHRFFTIKDLEWVAFIIRLKETGMPLESILEYSKLRALGESTNQQRQALLEQHRDKLKSRIENEIQHLAALDSKIEYYTINKTS</sequence>
<name>A0A7R6PCN7_9GAMM</name>
<evidence type="ECO:0000313" key="3">
    <source>
        <dbReference type="EMBL" id="BBB30054.1"/>
    </source>
</evidence>
<dbReference type="CDD" id="cd01109">
    <property type="entry name" value="HTH_YyaN"/>
    <property type="match status" value="1"/>
</dbReference>
<accession>A0A7R6PCN7</accession>